<gene>
    <name evidence="1" type="ORF">Cgig2_006340</name>
</gene>
<dbReference type="Proteomes" id="UP001153076">
    <property type="component" value="Unassembled WGS sequence"/>
</dbReference>
<protein>
    <submittedName>
        <fullName evidence="1">Uncharacterized protein</fullName>
    </submittedName>
</protein>
<dbReference type="AlphaFoldDB" id="A0A9Q1JGB8"/>
<accession>A0A9Q1JGB8</accession>
<evidence type="ECO:0000313" key="1">
    <source>
        <dbReference type="EMBL" id="KAJ8421069.1"/>
    </source>
</evidence>
<keyword evidence="2" id="KW-1185">Reference proteome</keyword>
<sequence length="205" mass="23967">MDKISHVSKLRALKRFLCSLRKPLKLLNRSKYADIYAQQAKTREDLIQFKHNSKKILSMLSFFKKSTKAELCHYQHSTISLIKQQSKVEWIGYGDDCLTVFIAKIKQRKAMTCIFQLKNQNDQGVKGFNAVADIIIGFYKDLLGKQEQHRSKVDPQSNETQEHLFFTCNNATDIWRRALNDWGINLQVERLKQCIKSLKKLKMAR</sequence>
<name>A0A9Q1JGB8_9CARY</name>
<proteinExistence type="predicted"/>
<dbReference type="OrthoDB" id="1935089at2759"/>
<evidence type="ECO:0000313" key="2">
    <source>
        <dbReference type="Proteomes" id="UP001153076"/>
    </source>
</evidence>
<reference evidence="1" key="1">
    <citation type="submission" date="2022-04" db="EMBL/GenBank/DDBJ databases">
        <title>Carnegiea gigantea Genome sequencing and assembly v2.</title>
        <authorList>
            <person name="Copetti D."/>
            <person name="Sanderson M.J."/>
            <person name="Burquez A."/>
            <person name="Wojciechowski M.F."/>
        </authorList>
    </citation>
    <scope>NUCLEOTIDE SEQUENCE</scope>
    <source>
        <strain evidence="1">SGP5-SGP5p</strain>
        <tissue evidence="1">Aerial part</tissue>
    </source>
</reference>
<dbReference type="EMBL" id="JAKOGI010002943">
    <property type="protein sequence ID" value="KAJ8421069.1"/>
    <property type="molecule type" value="Genomic_DNA"/>
</dbReference>
<comment type="caution">
    <text evidence="1">The sequence shown here is derived from an EMBL/GenBank/DDBJ whole genome shotgun (WGS) entry which is preliminary data.</text>
</comment>
<organism evidence="1 2">
    <name type="scientific">Carnegiea gigantea</name>
    <dbReference type="NCBI Taxonomy" id="171969"/>
    <lineage>
        <taxon>Eukaryota</taxon>
        <taxon>Viridiplantae</taxon>
        <taxon>Streptophyta</taxon>
        <taxon>Embryophyta</taxon>
        <taxon>Tracheophyta</taxon>
        <taxon>Spermatophyta</taxon>
        <taxon>Magnoliopsida</taxon>
        <taxon>eudicotyledons</taxon>
        <taxon>Gunneridae</taxon>
        <taxon>Pentapetalae</taxon>
        <taxon>Caryophyllales</taxon>
        <taxon>Cactineae</taxon>
        <taxon>Cactaceae</taxon>
        <taxon>Cactoideae</taxon>
        <taxon>Echinocereeae</taxon>
        <taxon>Carnegiea</taxon>
    </lineage>
</organism>